<sequence>MPVASNEKPTKKLRRILIVKGSDPFPPTGLPPLDIDSRIDLTKPICEQAQKLRMKDEAQEARRLATLRRSASPKT</sequence>
<feature type="region of interest" description="Disordered" evidence="1">
    <location>
        <begin position="52"/>
        <end position="75"/>
    </location>
</feature>
<dbReference type="Proteomes" id="UP000198356">
    <property type="component" value="Unassembled WGS sequence"/>
</dbReference>
<organism evidence="2 3">
    <name type="scientific">Granulicella rosea</name>
    <dbReference type="NCBI Taxonomy" id="474952"/>
    <lineage>
        <taxon>Bacteria</taxon>
        <taxon>Pseudomonadati</taxon>
        <taxon>Acidobacteriota</taxon>
        <taxon>Terriglobia</taxon>
        <taxon>Terriglobales</taxon>
        <taxon>Acidobacteriaceae</taxon>
        <taxon>Granulicella</taxon>
    </lineage>
</organism>
<evidence type="ECO:0000313" key="3">
    <source>
        <dbReference type="Proteomes" id="UP000198356"/>
    </source>
</evidence>
<proteinExistence type="predicted"/>
<name>A0A239L726_9BACT</name>
<reference evidence="2 3" key="1">
    <citation type="submission" date="2017-06" db="EMBL/GenBank/DDBJ databases">
        <authorList>
            <person name="Kim H.J."/>
            <person name="Triplett B.A."/>
        </authorList>
    </citation>
    <scope>NUCLEOTIDE SEQUENCE [LARGE SCALE GENOMIC DNA]</scope>
    <source>
        <strain evidence="2 3">DSM 18704</strain>
    </source>
</reference>
<feature type="compositionally biased region" description="Basic and acidic residues" evidence="1">
    <location>
        <begin position="53"/>
        <end position="63"/>
    </location>
</feature>
<accession>A0A239L726</accession>
<evidence type="ECO:0000256" key="1">
    <source>
        <dbReference type="SAM" id="MobiDB-lite"/>
    </source>
</evidence>
<evidence type="ECO:0000313" key="2">
    <source>
        <dbReference type="EMBL" id="SNT25489.1"/>
    </source>
</evidence>
<protein>
    <submittedName>
        <fullName evidence="2">Uncharacterized protein</fullName>
    </submittedName>
</protein>
<gene>
    <name evidence="2" type="ORF">SAMN05421770_106112</name>
</gene>
<keyword evidence="3" id="KW-1185">Reference proteome</keyword>
<dbReference type="AlphaFoldDB" id="A0A239L726"/>
<dbReference type="EMBL" id="FZOU01000006">
    <property type="protein sequence ID" value="SNT25489.1"/>
    <property type="molecule type" value="Genomic_DNA"/>
</dbReference>